<dbReference type="InterPro" id="IPR024072">
    <property type="entry name" value="DHFR-like_dom_sf"/>
</dbReference>
<proteinExistence type="predicted"/>
<reference evidence="7" key="1">
    <citation type="submission" date="2009-09" db="EMBL/GenBank/DDBJ databases">
        <title>The complete genome of Kribbella flavida DSM 17836.</title>
        <authorList>
            <consortium name="US DOE Joint Genome Institute (JGI-PGF)"/>
            <person name="Lucas S."/>
            <person name="Copeland A."/>
            <person name="Lapidus A."/>
            <person name="Glavina del Rio T."/>
            <person name="Dalin E."/>
            <person name="Tice H."/>
            <person name="Bruce D."/>
            <person name="Goodwin L."/>
            <person name="Pitluck S."/>
            <person name="Kyrpides N."/>
            <person name="Mavromatis K."/>
            <person name="Ivanova N."/>
            <person name="Saunders E."/>
            <person name="Brettin T."/>
            <person name="Detter J.C."/>
            <person name="Han C."/>
            <person name="Larimer F."/>
            <person name="Land M."/>
            <person name="Hauser L."/>
            <person name="Markowitz V."/>
            <person name="Cheng J.-F."/>
            <person name="Hugenholtz P."/>
            <person name="Woyke T."/>
            <person name="Wu D."/>
            <person name="Pukall R."/>
            <person name="Klenk H.-P."/>
            <person name="Eisen J.A."/>
        </authorList>
    </citation>
    <scope>NUCLEOTIDE SEQUENCE [LARGE SCALE GENOMIC DNA]</scope>
    <source>
        <strain evidence="7">DSM 17836 / JCM 10339 / NBRC 14399</strain>
    </source>
</reference>
<evidence type="ECO:0000256" key="2">
    <source>
        <dbReference type="ARBA" id="ARBA00022857"/>
    </source>
</evidence>
<dbReference type="eggNOG" id="COG1985">
    <property type="taxonomic scope" value="Bacteria"/>
</dbReference>
<evidence type="ECO:0000256" key="3">
    <source>
        <dbReference type="ARBA" id="ARBA00023002"/>
    </source>
</evidence>
<dbReference type="GO" id="GO:0008703">
    <property type="term" value="F:5-amino-6-(5-phosphoribosylamino)uracil reductase activity"/>
    <property type="evidence" value="ECO:0007669"/>
    <property type="project" value="InterPro"/>
</dbReference>
<name>D2Q397_KRIFD</name>
<sequence>MAADGDRPRVVVSVNTSVDGRVALRAGEPLMDEAAGRVWNALSPPSAAQLDKARAAQLAELYQPQAVLEGSGSFVPDTAGPLEHSPRPSEPSGEELYSDFWPEEVVGRAGREKWFVVVDGRGRIRWEMKSQGEYDVLVLVARATSTDHLAYLRRERIAYLVAGEHQVDLGAALRRMREQLGVTCVVSTAGGGLNGALLRADLVDELHLLVSPSVVGGLGTPTAFDGPQLGDDEAPRRLRLLAAHAETDGMLWLRYQVLRDPPEH</sequence>
<dbReference type="SUPFAM" id="SSF53597">
    <property type="entry name" value="Dihydrofolate reductase-like"/>
    <property type="match status" value="1"/>
</dbReference>
<organism evidence="6 7">
    <name type="scientific">Kribbella flavida (strain DSM 17836 / JCM 10339 / NBRC 14399)</name>
    <dbReference type="NCBI Taxonomy" id="479435"/>
    <lineage>
        <taxon>Bacteria</taxon>
        <taxon>Bacillati</taxon>
        <taxon>Actinomycetota</taxon>
        <taxon>Actinomycetes</taxon>
        <taxon>Propionibacteriales</taxon>
        <taxon>Kribbellaceae</taxon>
        <taxon>Kribbella</taxon>
    </lineage>
</organism>
<dbReference type="KEGG" id="kfl:Kfla_3159"/>
<dbReference type="Proteomes" id="UP000007967">
    <property type="component" value="Chromosome"/>
</dbReference>
<dbReference type="AlphaFoldDB" id="D2Q397"/>
<comment type="pathway">
    <text evidence="1">Cofactor biosynthesis; riboflavin biosynthesis.</text>
</comment>
<dbReference type="PANTHER" id="PTHR38011:SF7">
    <property type="entry name" value="2,5-DIAMINO-6-RIBOSYLAMINO-4(3H)-PYRIMIDINONE 5'-PHOSPHATE REDUCTASE"/>
    <property type="match status" value="1"/>
</dbReference>
<dbReference type="PANTHER" id="PTHR38011">
    <property type="entry name" value="DIHYDROFOLATE REDUCTASE FAMILY PROTEIN (AFU_ORTHOLOGUE AFUA_8G06820)"/>
    <property type="match status" value="1"/>
</dbReference>
<evidence type="ECO:0000313" key="6">
    <source>
        <dbReference type="EMBL" id="ADB32222.1"/>
    </source>
</evidence>
<dbReference type="InterPro" id="IPR050765">
    <property type="entry name" value="Riboflavin_Biosynth_HTPR"/>
</dbReference>
<dbReference type="InterPro" id="IPR002734">
    <property type="entry name" value="RibDG_C"/>
</dbReference>
<keyword evidence="3" id="KW-0560">Oxidoreductase</keyword>
<dbReference type="Pfam" id="PF01872">
    <property type="entry name" value="RibD_C"/>
    <property type="match status" value="1"/>
</dbReference>
<evidence type="ECO:0000259" key="5">
    <source>
        <dbReference type="Pfam" id="PF01872"/>
    </source>
</evidence>
<dbReference type="GO" id="GO:0009231">
    <property type="term" value="P:riboflavin biosynthetic process"/>
    <property type="evidence" value="ECO:0007669"/>
    <property type="project" value="InterPro"/>
</dbReference>
<feature type="domain" description="Bacterial bifunctional deaminase-reductase C-terminal" evidence="5">
    <location>
        <begin position="8"/>
        <end position="242"/>
    </location>
</feature>
<evidence type="ECO:0000256" key="1">
    <source>
        <dbReference type="ARBA" id="ARBA00005104"/>
    </source>
</evidence>
<dbReference type="EMBL" id="CP001736">
    <property type="protein sequence ID" value="ADB32222.1"/>
    <property type="molecule type" value="Genomic_DNA"/>
</dbReference>
<dbReference type="HOGENOM" id="CLU_073038_0_0_11"/>
<feature type="region of interest" description="Disordered" evidence="4">
    <location>
        <begin position="73"/>
        <end position="96"/>
    </location>
</feature>
<evidence type="ECO:0000313" key="7">
    <source>
        <dbReference type="Proteomes" id="UP000007967"/>
    </source>
</evidence>
<accession>D2Q397</accession>
<keyword evidence="2" id="KW-0521">NADP</keyword>
<gene>
    <name evidence="6" type="ordered locus">Kfla_3159</name>
</gene>
<evidence type="ECO:0000256" key="4">
    <source>
        <dbReference type="SAM" id="MobiDB-lite"/>
    </source>
</evidence>
<reference evidence="6 7" key="2">
    <citation type="journal article" date="2010" name="Stand. Genomic Sci.">
        <title>Complete genome sequence of Kribbella flavida type strain (IFO 14399).</title>
        <authorList>
            <person name="Pukall R."/>
            <person name="Lapidus A."/>
            <person name="Glavina Del Rio T."/>
            <person name="Copeland A."/>
            <person name="Tice H."/>
            <person name="Cheng J.-F."/>
            <person name="Lucas S."/>
            <person name="Chen F."/>
            <person name="Nolan M."/>
            <person name="LaButti K."/>
            <person name="Pati A."/>
            <person name="Ivanova N."/>
            <person name="Mavrommatis K."/>
            <person name="Mikhailova N."/>
            <person name="Pitluck S."/>
            <person name="Bruce D."/>
            <person name="Goodwin L."/>
            <person name="Land M."/>
            <person name="Hauser L."/>
            <person name="Chang Y.-J."/>
            <person name="Jeffries C.D."/>
            <person name="Chen A."/>
            <person name="Palaniappan K."/>
            <person name="Chain P."/>
            <person name="Rohde M."/>
            <person name="Goeker M."/>
            <person name="Bristow J."/>
            <person name="Eisen J.A."/>
            <person name="Markowitz V."/>
            <person name="Hugenholtz P."/>
            <person name="Kyrpides N.C."/>
            <person name="Klenk H.-P."/>
            <person name="Brettin T."/>
        </authorList>
    </citation>
    <scope>NUCLEOTIDE SEQUENCE [LARGE SCALE GENOMIC DNA]</scope>
    <source>
        <strain evidence="7">DSM 17836 / JCM 10339 / NBRC 14399</strain>
    </source>
</reference>
<dbReference type="STRING" id="479435.Kfla_3159"/>
<protein>
    <submittedName>
        <fullName evidence="6">Bifunctional deaminase-reductase domain protein</fullName>
    </submittedName>
</protein>
<keyword evidence="7" id="KW-1185">Reference proteome</keyword>
<dbReference type="Gene3D" id="3.40.430.10">
    <property type="entry name" value="Dihydrofolate Reductase, subunit A"/>
    <property type="match status" value="1"/>
</dbReference>